<keyword evidence="7 15" id="KW-0808">Transferase</keyword>
<dbReference type="EC" id="2.3.1.61" evidence="5"/>
<comment type="cofactor">
    <cofactor evidence="1">
        <name>(R)-lipoate</name>
        <dbReference type="ChEBI" id="CHEBI:83088"/>
    </cofactor>
</comment>
<evidence type="ECO:0000256" key="13">
    <source>
        <dbReference type="SAM" id="MobiDB-lite"/>
    </source>
</evidence>
<protein>
    <recommendedName>
        <fullName evidence="5">dihydrolipoyllysine-residue succinyltransferase</fullName>
        <ecNumber evidence="5">2.3.1.61</ecNumber>
    </recommendedName>
    <alternativeName>
        <fullName evidence="12">2-oxoglutarate dehydrogenase complex component E2</fullName>
    </alternativeName>
</protein>
<dbReference type="Proteomes" id="UP000281549">
    <property type="component" value="Unassembled WGS sequence"/>
</dbReference>
<dbReference type="FunFam" id="3.30.559.10:FF:000006">
    <property type="entry name" value="Dihydrolipoyllysine-residue succinyltransferase component of 2-oxoglutarate dehydrogenase complex, mitochondrial"/>
    <property type="match status" value="1"/>
</dbReference>
<dbReference type="Gene3D" id="2.40.50.100">
    <property type="match status" value="1"/>
</dbReference>
<accession>A0A4P9YDI4</accession>
<dbReference type="PANTHER" id="PTHR43416">
    <property type="entry name" value="DIHYDROLIPOYLLYSINE-RESIDUE SUCCINYLTRANSFERASE COMPONENT OF 2-OXOGLUTARATE DEHYDROGENASE COMPLEX, MITOCHONDRIAL-RELATED"/>
    <property type="match status" value="1"/>
</dbReference>
<comment type="similarity">
    <text evidence="4">Belongs to the 2-oxoacid dehydrogenase family.</text>
</comment>
<dbReference type="SUPFAM" id="SSF51230">
    <property type="entry name" value="Single hybrid motif"/>
    <property type="match status" value="1"/>
</dbReference>
<dbReference type="CDD" id="cd06849">
    <property type="entry name" value="lipoyl_domain"/>
    <property type="match status" value="1"/>
</dbReference>
<dbReference type="GO" id="GO:0005739">
    <property type="term" value="C:mitochondrion"/>
    <property type="evidence" value="ECO:0007669"/>
    <property type="project" value="UniProtKB-SubCell"/>
</dbReference>
<dbReference type="UniPathway" id="UPA00868">
    <property type="reaction ID" value="UER00840"/>
</dbReference>
<dbReference type="GO" id="GO:0006099">
    <property type="term" value="P:tricarboxylic acid cycle"/>
    <property type="evidence" value="ECO:0007669"/>
    <property type="project" value="UniProtKB-KW"/>
</dbReference>
<dbReference type="AlphaFoldDB" id="A0A4P9YDI4"/>
<dbReference type="InterPro" id="IPR000089">
    <property type="entry name" value="Biotin_lipoyl"/>
</dbReference>
<evidence type="ECO:0000256" key="11">
    <source>
        <dbReference type="ARBA" id="ARBA00023315"/>
    </source>
</evidence>
<evidence type="ECO:0000256" key="7">
    <source>
        <dbReference type="ARBA" id="ARBA00022679"/>
    </source>
</evidence>
<dbReference type="EMBL" id="ML005966">
    <property type="protein sequence ID" value="RKP17204.1"/>
    <property type="molecule type" value="Genomic_DNA"/>
</dbReference>
<dbReference type="InterPro" id="IPR001078">
    <property type="entry name" value="2-oxoacid_DH_actylTfrase"/>
</dbReference>
<evidence type="ECO:0000313" key="16">
    <source>
        <dbReference type="Proteomes" id="UP000281549"/>
    </source>
</evidence>
<dbReference type="GO" id="GO:0004149">
    <property type="term" value="F:dihydrolipoyllysine-residue succinyltransferase activity"/>
    <property type="evidence" value="ECO:0007669"/>
    <property type="project" value="UniProtKB-EC"/>
</dbReference>
<dbReference type="InterPro" id="IPR011053">
    <property type="entry name" value="Single_hybrid_motif"/>
</dbReference>
<dbReference type="PANTHER" id="PTHR43416:SF5">
    <property type="entry name" value="DIHYDROLIPOYLLYSINE-RESIDUE SUCCINYLTRANSFERASE COMPONENT OF 2-OXOGLUTARATE DEHYDROGENASE COMPLEX, MITOCHONDRIAL"/>
    <property type="match status" value="1"/>
</dbReference>
<dbReference type="NCBIfam" id="TIGR01347">
    <property type="entry name" value="sucB"/>
    <property type="match status" value="1"/>
</dbReference>
<dbReference type="InterPro" id="IPR050537">
    <property type="entry name" value="2-oxoacid_dehydrogenase"/>
</dbReference>
<evidence type="ECO:0000256" key="4">
    <source>
        <dbReference type="ARBA" id="ARBA00007317"/>
    </source>
</evidence>
<feature type="region of interest" description="Disordered" evidence="13">
    <location>
        <begin position="116"/>
        <end position="164"/>
    </location>
</feature>
<sequence>MFLSIHRKILISSSRYILSRSCNQCFSRLYSANEVIIKVPFLADSINQGTLASWEKKKGEYVAQDEPVAQIETDKIGLPVNAPESGTIVETFANEGDTVEVGQDLFKLAVGEGKSESAKPKAVDTKPSETNEKKTVETKAEASQVVTPTPSKPQPAATKVVPDTKQEPKINFGERSETRVKLSRMRLRIAERLKESQNTAASLTTFNEIDMTNLMEMRSLYKDDFQKKHSAKLGFMSAFIKASAIALQEIPAVNAKIDGGDLVYHNYVDISVAVATPKGLVTPVIRNVHQMGFASIEKTLTELGDKARENQIAMEDLSGGTFTISNGGIYGSLMGTPIINPPQAGILGMHSIKERAVVVNGKIEIRPMMYVALTYDHRIIDGREAVTFLVKVKQLIEDPRRFLLDV</sequence>
<dbReference type="Pfam" id="PF00198">
    <property type="entry name" value="2-oxoacid_dh"/>
    <property type="match status" value="1"/>
</dbReference>
<comment type="subcellular location">
    <subcellularLocation>
        <location evidence="2">Mitochondrion</location>
    </subcellularLocation>
</comment>
<evidence type="ECO:0000259" key="14">
    <source>
        <dbReference type="PROSITE" id="PS50968"/>
    </source>
</evidence>
<evidence type="ECO:0000256" key="10">
    <source>
        <dbReference type="ARBA" id="ARBA00023128"/>
    </source>
</evidence>
<evidence type="ECO:0000256" key="8">
    <source>
        <dbReference type="ARBA" id="ARBA00022823"/>
    </source>
</evidence>
<dbReference type="SUPFAM" id="SSF52777">
    <property type="entry name" value="CoA-dependent acyltransferases"/>
    <property type="match status" value="1"/>
</dbReference>
<dbReference type="GO" id="GO:0045252">
    <property type="term" value="C:oxoglutarate dehydrogenase complex"/>
    <property type="evidence" value="ECO:0007669"/>
    <property type="project" value="InterPro"/>
</dbReference>
<evidence type="ECO:0000256" key="2">
    <source>
        <dbReference type="ARBA" id="ARBA00004173"/>
    </source>
</evidence>
<gene>
    <name evidence="15" type="ORF">ROZALSC1DRAFT_30964</name>
</gene>
<dbReference type="InterPro" id="IPR006255">
    <property type="entry name" value="SucB"/>
</dbReference>
<keyword evidence="8" id="KW-0450">Lipoyl</keyword>
<evidence type="ECO:0000313" key="15">
    <source>
        <dbReference type="EMBL" id="RKP17204.1"/>
    </source>
</evidence>
<dbReference type="InterPro" id="IPR023213">
    <property type="entry name" value="CAT-like_dom_sf"/>
</dbReference>
<proteinExistence type="inferred from homology"/>
<evidence type="ECO:0000256" key="5">
    <source>
        <dbReference type="ARBA" id="ARBA00012945"/>
    </source>
</evidence>
<dbReference type="GO" id="GO:0033512">
    <property type="term" value="P:L-lysine catabolic process to acetyl-CoA via saccharopine"/>
    <property type="evidence" value="ECO:0007669"/>
    <property type="project" value="UniProtKB-UniPathway"/>
</dbReference>
<keyword evidence="10" id="KW-0496">Mitochondrion</keyword>
<evidence type="ECO:0000256" key="9">
    <source>
        <dbReference type="ARBA" id="ARBA00022946"/>
    </source>
</evidence>
<organism evidence="15 16">
    <name type="scientific">Rozella allomycis (strain CSF55)</name>
    <dbReference type="NCBI Taxonomy" id="988480"/>
    <lineage>
        <taxon>Eukaryota</taxon>
        <taxon>Fungi</taxon>
        <taxon>Fungi incertae sedis</taxon>
        <taxon>Cryptomycota</taxon>
        <taxon>Cryptomycota incertae sedis</taxon>
        <taxon>Rozella</taxon>
    </lineage>
</organism>
<evidence type="ECO:0000256" key="12">
    <source>
        <dbReference type="ARBA" id="ARBA00032406"/>
    </source>
</evidence>
<reference evidence="16" key="1">
    <citation type="journal article" date="2018" name="Nat. Microbiol.">
        <title>Leveraging single-cell genomics to expand the fungal tree of life.</title>
        <authorList>
            <person name="Ahrendt S.R."/>
            <person name="Quandt C.A."/>
            <person name="Ciobanu D."/>
            <person name="Clum A."/>
            <person name="Salamov A."/>
            <person name="Andreopoulos B."/>
            <person name="Cheng J.F."/>
            <person name="Woyke T."/>
            <person name="Pelin A."/>
            <person name="Henrissat B."/>
            <person name="Reynolds N.K."/>
            <person name="Benny G.L."/>
            <person name="Smith M.E."/>
            <person name="James T.Y."/>
            <person name="Grigoriev I.V."/>
        </authorList>
    </citation>
    <scope>NUCLEOTIDE SEQUENCE [LARGE SCALE GENOMIC DNA]</scope>
    <source>
        <strain evidence="16">CSF55</strain>
    </source>
</reference>
<evidence type="ECO:0000256" key="1">
    <source>
        <dbReference type="ARBA" id="ARBA00001938"/>
    </source>
</evidence>
<evidence type="ECO:0000256" key="6">
    <source>
        <dbReference type="ARBA" id="ARBA00022532"/>
    </source>
</evidence>
<dbReference type="Gene3D" id="3.30.559.10">
    <property type="entry name" value="Chloramphenicol acetyltransferase-like domain"/>
    <property type="match status" value="1"/>
</dbReference>
<keyword evidence="6" id="KW-0816">Tricarboxylic acid cycle</keyword>
<dbReference type="Pfam" id="PF00364">
    <property type="entry name" value="Biotin_lipoyl"/>
    <property type="match status" value="1"/>
</dbReference>
<feature type="domain" description="Lipoyl-binding" evidence="14">
    <location>
        <begin position="34"/>
        <end position="109"/>
    </location>
</feature>
<name>A0A4P9YDI4_ROZAC</name>
<dbReference type="PROSITE" id="PS50968">
    <property type="entry name" value="BIOTINYL_LIPOYL"/>
    <property type="match status" value="1"/>
</dbReference>
<keyword evidence="11" id="KW-0012">Acyltransferase</keyword>
<comment type="pathway">
    <text evidence="3">Amino-acid degradation; L-lysine degradation via saccharopine pathway; glutaryl-CoA from L-lysine: step 6/6.</text>
</comment>
<feature type="compositionally biased region" description="Basic and acidic residues" evidence="13">
    <location>
        <begin position="116"/>
        <end position="140"/>
    </location>
</feature>
<keyword evidence="9" id="KW-0809">Transit peptide</keyword>
<evidence type="ECO:0000256" key="3">
    <source>
        <dbReference type="ARBA" id="ARBA00005145"/>
    </source>
</evidence>